<evidence type="ECO:0000313" key="3">
    <source>
        <dbReference type="EMBL" id="OQO93131.1"/>
    </source>
</evidence>
<dbReference type="AlphaFoldDB" id="A0A1V9A7Q6"/>
<feature type="region of interest" description="Disordered" evidence="1">
    <location>
        <begin position="28"/>
        <end position="65"/>
    </location>
</feature>
<comment type="caution">
    <text evidence="3">The sequence shown here is derived from an EMBL/GenBank/DDBJ whole genome shotgun (WGS) entry which is preliminary data.</text>
</comment>
<evidence type="ECO:0008006" key="5">
    <source>
        <dbReference type="Google" id="ProtNLM"/>
    </source>
</evidence>
<keyword evidence="2" id="KW-0732">Signal</keyword>
<dbReference type="EMBL" id="MWIH01000005">
    <property type="protein sequence ID" value="OQO93131.1"/>
    <property type="molecule type" value="Genomic_DNA"/>
</dbReference>
<dbReference type="STRING" id="1962155.B1813_08445"/>
<evidence type="ECO:0000256" key="2">
    <source>
        <dbReference type="SAM" id="SignalP"/>
    </source>
</evidence>
<gene>
    <name evidence="3" type="ORF">B1813_08445</name>
</gene>
<feature type="signal peptide" evidence="2">
    <location>
        <begin position="1"/>
        <end position="32"/>
    </location>
</feature>
<accession>A0A1V9A7Q6</accession>
<evidence type="ECO:0000256" key="1">
    <source>
        <dbReference type="SAM" id="MobiDB-lite"/>
    </source>
</evidence>
<name>A0A1V9A7Q6_SACPI</name>
<dbReference type="Proteomes" id="UP000192591">
    <property type="component" value="Unassembled WGS sequence"/>
</dbReference>
<proteinExistence type="predicted"/>
<feature type="chain" id="PRO_5012551421" description="DUF4352 domain-containing protein" evidence="2">
    <location>
        <begin position="33"/>
        <end position="196"/>
    </location>
</feature>
<reference evidence="3 4" key="1">
    <citation type="submission" date="2017-02" db="EMBL/GenBank/DDBJ databases">
        <title>Draft genome of Saccharomonospora sp. 154.</title>
        <authorList>
            <person name="Alonso-Carmona G.S."/>
            <person name="De La Haba R."/>
            <person name="Vera-Gargallo B."/>
            <person name="Sandoval-Trujillo A.H."/>
            <person name="Ramirez-Duran N."/>
            <person name="Ventosa A."/>
        </authorList>
    </citation>
    <scope>NUCLEOTIDE SEQUENCE [LARGE SCALE GENOMIC DNA]</scope>
    <source>
        <strain evidence="3 4">LRS4.154</strain>
    </source>
</reference>
<evidence type="ECO:0000313" key="4">
    <source>
        <dbReference type="Proteomes" id="UP000192591"/>
    </source>
</evidence>
<feature type="compositionally biased region" description="Low complexity" evidence="1">
    <location>
        <begin position="28"/>
        <end position="38"/>
    </location>
</feature>
<sequence length="196" mass="19721">MSAASAAKTAKVVAGVCAALALGACGTSPAGAGPDEATPGPPGTPAAAATGTAPPPQNSAAATSPAAGLRFGSEHRFPSGLSVSVSSPNIFQPSENAYPRSDRAAAFDITVYNDGQKPYRLSDLSVRASIEDVEVQQVQDATRGYNGVVDADRDIPPGETVGVTLAFAAHTEPAALRLTLRPDSSDETKAVFVGTV</sequence>
<organism evidence="3 4">
    <name type="scientific">Saccharomonospora piscinae</name>
    <dbReference type="NCBI Taxonomy" id="687388"/>
    <lineage>
        <taxon>Bacteria</taxon>
        <taxon>Bacillati</taxon>
        <taxon>Actinomycetota</taxon>
        <taxon>Actinomycetes</taxon>
        <taxon>Pseudonocardiales</taxon>
        <taxon>Pseudonocardiaceae</taxon>
        <taxon>Saccharomonospora</taxon>
    </lineage>
</organism>
<keyword evidence="4" id="KW-1185">Reference proteome</keyword>
<protein>
    <recommendedName>
        <fullName evidence="5">DUF4352 domain-containing protein</fullName>
    </recommendedName>
</protein>